<reference evidence="2" key="1">
    <citation type="journal article" date="2021" name="PeerJ">
        <title>Extensive microbial diversity within the chicken gut microbiome revealed by metagenomics and culture.</title>
        <authorList>
            <person name="Gilroy R."/>
            <person name="Ravi A."/>
            <person name="Getino M."/>
            <person name="Pursley I."/>
            <person name="Horton D.L."/>
            <person name="Alikhan N.F."/>
            <person name="Baker D."/>
            <person name="Gharbi K."/>
            <person name="Hall N."/>
            <person name="Watson M."/>
            <person name="Adriaenssens E.M."/>
            <person name="Foster-Nyarko E."/>
            <person name="Jarju S."/>
            <person name="Secka A."/>
            <person name="Antonio M."/>
            <person name="Oren A."/>
            <person name="Chaudhuri R.R."/>
            <person name="La Ragione R."/>
            <person name="Hildebrand F."/>
            <person name="Pallen M.J."/>
        </authorList>
    </citation>
    <scope>NUCLEOTIDE SEQUENCE</scope>
    <source>
        <strain evidence="2">ChiHjej13B12-9602</strain>
    </source>
</reference>
<dbReference type="InterPro" id="IPR016195">
    <property type="entry name" value="Pol/histidinol_Pase-like"/>
</dbReference>
<name>A0A921IVA8_9ACTN</name>
<comment type="caution">
    <text evidence="2">The sequence shown here is derived from an EMBL/GenBank/DDBJ whole genome shotgun (WGS) entry which is preliminary data.</text>
</comment>
<reference evidence="2" key="2">
    <citation type="submission" date="2021-09" db="EMBL/GenBank/DDBJ databases">
        <authorList>
            <person name="Gilroy R."/>
        </authorList>
    </citation>
    <scope>NUCLEOTIDE SEQUENCE</scope>
    <source>
        <strain evidence="2">ChiHjej13B12-9602</strain>
    </source>
</reference>
<dbReference type="Gene3D" id="3.20.20.140">
    <property type="entry name" value="Metal-dependent hydrolases"/>
    <property type="match status" value="1"/>
</dbReference>
<feature type="coiled-coil region" evidence="1">
    <location>
        <begin position="531"/>
        <end position="562"/>
    </location>
</feature>
<dbReference type="AlphaFoldDB" id="A0A921IVA8"/>
<dbReference type="InterPro" id="IPR027417">
    <property type="entry name" value="P-loop_NTPase"/>
</dbReference>
<evidence type="ECO:0000256" key="1">
    <source>
        <dbReference type="SAM" id="Coils"/>
    </source>
</evidence>
<evidence type="ECO:0000313" key="3">
    <source>
        <dbReference type="Proteomes" id="UP000753256"/>
    </source>
</evidence>
<dbReference type="RefSeq" id="WP_273190912.1">
    <property type="nucleotide sequence ID" value="NZ_DYUZ01000029.1"/>
</dbReference>
<organism evidence="2 3">
    <name type="scientific">Enorma phocaeensis</name>
    <dbReference type="NCBI Taxonomy" id="1871019"/>
    <lineage>
        <taxon>Bacteria</taxon>
        <taxon>Bacillati</taxon>
        <taxon>Actinomycetota</taxon>
        <taxon>Coriobacteriia</taxon>
        <taxon>Coriobacteriales</taxon>
        <taxon>Coriobacteriaceae</taxon>
        <taxon>Enorma</taxon>
    </lineage>
</organism>
<gene>
    <name evidence="2" type="ORF">K8V70_08455</name>
</gene>
<proteinExistence type="predicted"/>
<evidence type="ECO:0008006" key="4">
    <source>
        <dbReference type="Google" id="ProtNLM"/>
    </source>
</evidence>
<dbReference type="SUPFAM" id="SSF89550">
    <property type="entry name" value="PHP domain-like"/>
    <property type="match status" value="1"/>
</dbReference>
<dbReference type="Gene3D" id="3.40.50.300">
    <property type="entry name" value="P-loop containing nucleotide triphosphate hydrolases"/>
    <property type="match status" value="1"/>
</dbReference>
<evidence type="ECO:0000313" key="2">
    <source>
        <dbReference type="EMBL" id="HJG37873.1"/>
    </source>
</evidence>
<accession>A0A921IVA8</accession>
<sequence>MEVIKIVTKPTHVDFHIHSAASARTRDTGNEALARCTPDRVETLVEKMNDPKLSINMCAITDHDCFDVEMYRALKSKEGHGSLEKVLPGVEFTVALPDDMDRPTPIHVVAIFDDRGPDDLIEALDSRIPKTAEGRPEYDCEDKSAFSSQRFSQILSDIGLSAVLIGHEKSVGREQRNDVSSLGAERADEIVLTEFVDAVEIGNRRNEVDMRNLVERYTKPDVPFVLGSDCHDWDAYPLPSADFRGREDEAGFCSLKCLPTFEGLVMSITDPSRIKVGNASFFNPAAPKLDSLDIVIDGEPLSIPMSAGVNVIIGDNSIGKSMILHVLTGLYGEGEDARRLKEGYCEYCGREKIEVKSAINPSRLFWFDDQGSIRRTLEELHEGTEGSRFDRYFQDHVNLDVVKGALKRHLESCVDALASKVDYNDFMGRLKETVIPLEVHEVSDRMAVAGSLRAKPTRGVEGFNGAVESARDQVAAIKTNHGAVLSKLGPDAEKYLDDAVGALDRLLALGQGEMASRKFDNEKRGVVRRIANELKGRLQQAKTDEENSRDAYREQLDAAAAQVARAVTLRLRRRAQSMSPEGVNVRIGRTPVGDLEFVSELNVKQIDRDYCISLLEGILNKTPLPKIVGGIEGETDLTSEKVASSFSVNKPPSERWAQEMKRQLDAAVDLISERGKITNEKIGLDSEPSAGLYGRIYFDLMAGDEKQGIYLVDQPEDQISQTAIRNDVIRAFSKMRQKRQVIIVTHNPQFVVNLDADNVIALGRDEAGKISVRSGALEYECEDYSILEIVADTVEGGADVVRRRLKRYGAQDASRHPQQWEDLI</sequence>
<protein>
    <recommendedName>
        <fullName evidence="4">AAA family ATPase</fullName>
    </recommendedName>
</protein>
<dbReference type="Proteomes" id="UP000753256">
    <property type="component" value="Unassembled WGS sequence"/>
</dbReference>
<keyword evidence="1" id="KW-0175">Coiled coil</keyword>
<dbReference type="EMBL" id="DYUZ01000029">
    <property type="protein sequence ID" value="HJG37873.1"/>
    <property type="molecule type" value="Genomic_DNA"/>
</dbReference>
<dbReference type="SUPFAM" id="SSF52540">
    <property type="entry name" value="P-loop containing nucleoside triphosphate hydrolases"/>
    <property type="match status" value="1"/>
</dbReference>